<gene>
    <name evidence="1" type="ORF">TSUD_211620</name>
</gene>
<dbReference type="EMBL" id="DF973613">
    <property type="protein sequence ID" value="GAU36024.1"/>
    <property type="molecule type" value="Genomic_DNA"/>
</dbReference>
<evidence type="ECO:0000313" key="1">
    <source>
        <dbReference type="EMBL" id="GAU36024.1"/>
    </source>
</evidence>
<reference evidence="2" key="1">
    <citation type="journal article" date="2017" name="Front. Plant Sci.">
        <title>Climate Clever Clovers: New Paradigm to Reduce the Environmental Footprint of Ruminants by Breeding Low Methanogenic Forages Utilizing Haplotype Variation.</title>
        <authorList>
            <person name="Kaur P."/>
            <person name="Appels R."/>
            <person name="Bayer P.E."/>
            <person name="Keeble-Gagnere G."/>
            <person name="Wang J."/>
            <person name="Hirakawa H."/>
            <person name="Shirasawa K."/>
            <person name="Vercoe P."/>
            <person name="Stefanova K."/>
            <person name="Durmic Z."/>
            <person name="Nichols P."/>
            <person name="Revell C."/>
            <person name="Isobe S.N."/>
            <person name="Edwards D."/>
            <person name="Erskine W."/>
        </authorList>
    </citation>
    <scope>NUCLEOTIDE SEQUENCE [LARGE SCALE GENOMIC DNA]</scope>
    <source>
        <strain evidence="2">cv. Daliak</strain>
    </source>
</reference>
<proteinExistence type="predicted"/>
<dbReference type="AlphaFoldDB" id="A0A2Z6MTK4"/>
<dbReference type="Proteomes" id="UP000242715">
    <property type="component" value="Unassembled WGS sequence"/>
</dbReference>
<dbReference type="InterPro" id="IPR042086">
    <property type="entry name" value="MeTrfase_capping"/>
</dbReference>
<accession>A0A2Z6MTK4</accession>
<sequence>MKLEVLKEGSFAINQLKSSEVILNELDNYEDAFNVTSKIPGPLREDGYNVGQCIRAVAEPLLEPY</sequence>
<keyword evidence="2" id="KW-1185">Reference proteome</keyword>
<evidence type="ECO:0000313" key="2">
    <source>
        <dbReference type="Proteomes" id="UP000242715"/>
    </source>
</evidence>
<name>A0A2Z6MTK4_TRISU</name>
<dbReference type="Gene3D" id="1.10.1200.270">
    <property type="entry name" value="Methyltransferase, alpha-helical capping domain"/>
    <property type="match status" value="1"/>
</dbReference>
<organism evidence="1 2">
    <name type="scientific">Trifolium subterraneum</name>
    <name type="common">Subterranean clover</name>
    <dbReference type="NCBI Taxonomy" id="3900"/>
    <lineage>
        <taxon>Eukaryota</taxon>
        <taxon>Viridiplantae</taxon>
        <taxon>Streptophyta</taxon>
        <taxon>Embryophyta</taxon>
        <taxon>Tracheophyta</taxon>
        <taxon>Spermatophyta</taxon>
        <taxon>Magnoliopsida</taxon>
        <taxon>eudicotyledons</taxon>
        <taxon>Gunneridae</taxon>
        <taxon>Pentapetalae</taxon>
        <taxon>rosids</taxon>
        <taxon>fabids</taxon>
        <taxon>Fabales</taxon>
        <taxon>Fabaceae</taxon>
        <taxon>Papilionoideae</taxon>
        <taxon>50 kb inversion clade</taxon>
        <taxon>NPAAA clade</taxon>
        <taxon>Hologalegina</taxon>
        <taxon>IRL clade</taxon>
        <taxon>Trifolieae</taxon>
        <taxon>Trifolium</taxon>
    </lineage>
</organism>
<protein>
    <submittedName>
        <fullName evidence="1">Uncharacterized protein</fullName>
    </submittedName>
</protein>